<dbReference type="Proteomes" id="UP000734854">
    <property type="component" value="Unassembled WGS sequence"/>
</dbReference>
<organism evidence="1 2">
    <name type="scientific">Zingiber officinale</name>
    <name type="common">Ginger</name>
    <name type="synonym">Amomum zingiber</name>
    <dbReference type="NCBI Taxonomy" id="94328"/>
    <lineage>
        <taxon>Eukaryota</taxon>
        <taxon>Viridiplantae</taxon>
        <taxon>Streptophyta</taxon>
        <taxon>Embryophyta</taxon>
        <taxon>Tracheophyta</taxon>
        <taxon>Spermatophyta</taxon>
        <taxon>Magnoliopsida</taxon>
        <taxon>Liliopsida</taxon>
        <taxon>Zingiberales</taxon>
        <taxon>Zingiberaceae</taxon>
        <taxon>Zingiber</taxon>
    </lineage>
</organism>
<dbReference type="GO" id="GO:0005975">
    <property type="term" value="P:carbohydrate metabolic process"/>
    <property type="evidence" value="ECO:0007669"/>
    <property type="project" value="InterPro"/>
</dbReference>
<dbReference type="AlphaFoldDB" id="A0A8J5FY92"/>
<evidence type="ECO:0000313" key="1">
    <source>
        <dbReference type="EMBL" id="KAG6492936.1"/>
    </source>
</evidence>
<protein>
    <submittedName>
        <fullName evidence="1">Uncharacterized protein</fullName>
    </submittedName>
</protein>
<dbReference type="PANTHER" id="PTHR43002">
    <property type="entry name" value="GLYCOGEN DEBRANCHING ENZYME"/>
    <property type="match status" value="1"/>
</dbReference>
<reference evidence="1 2" key="1">
    <citation type="submission" date="2020-08" db="EMBL/GenBank/DDBJ databases">
        <title>Plant Genome Project.</title>
        <authorList>
            <person name="Zhang R.-G."/>
        </authorList>
    </citation>
    <scope>NUCLEOTIDE SEQUENCE [LARGE SCALE GENOMIC DNA]</scope>
    <source>
        <tissue evidence="1">Rhizome</tissue>
    </source>
</reference>
<accession>A0A8J5FY92</accession>
<name>A0A8J5FY92_ZINOF</name>
<comment type="caution">
    <text evidence="1">The sequence shown here is derived from an EMBL/GenBank/DDBJ whole genome shotgun (WGS) entry which is preliminary data.</text>
</comment>
<gene>
    <name evidence="1" type="ORF">ZIOFF_047907</name>
</gene>
<dbReference type="Gene3D" id="3.20.20.80">
    <property type="entry name" value="Glycosidases"/>
    <property type="match status" value="2"/>
</dbReference>
<dbReference type="EMBL" id="JACMSC010000013">
    <property type="protein sequence ID" value="KAG6492936.1"/>
    <property type="molecule type" value="Genomic_DNA"/>
</dbReference>
<sequence>MYSTSVLKDYHDLELSMATELMVLKDGDKAIALTIRCPSSMEHMILQALLSTGALDYKLPNQSGTDRVIYEMNVRAFTVDGSSGLDQKICGSHLGVTDEILHLLGLGINVVELSAADFAINFVTSRYASPSCGSFVASHQFKEMVKALHNAGIEVILDVVYNHTNEADDLADFIHCSASVHNPERYLRHREDGAEIRAREAAALGREMQRNGRRRDQTVAVGFKLGHVVGCRASPLLRVTAAAAERCNKRATVAAEPLLEKKIIQLSLKSSSQKSLTESTDFPQMESKCVCGGELGKRALGIGR</sequence>
<proteinExistence type="predicted"/>
<evidence type="ECO:0000313" key="2">
    <source>
        <dbReference type="Proteomes" id="UP000734854"/>
    </source>
</evidence>
<dbReference type="SUPFAM" id="SSF51445">
    <property type="entry name" value="(Trans)glycosidases"/>
    <property type="match status" value="1"/>
</dbReference>
<dbReference type="InterPro" id="IPR017853">
    <property type="entry name" value="GH"/>
</dbReference>
<keyword evidence="2" id="KW-1185">Reference proteome</keyword>